<gene>
    <name evidence="1" type="ORF">HGRIS_012332</name>
</gene>
<organism evidence="1 2">
    <name type="scientific">Hohenbuehelia grisea</name>
    <dbReference type="NCBI Taxonomy" id="104357"/>
    <lineage>
        <taxon>Eukaryota</taxon>
        <taxon>Fungi</taxon>
        <taxon>Dikarya</taxon>
        <taxon>Basidiomycota</taxon>
        <taxon>Agaricomycotina</taxon>
        <taxon>Agaricomycetes</taxon>
        <taxon>Agaricomycetidae</taxon>
        <taxon>Agaricales</taxon>
        <taxon>Pleurotineae</taxon>
        <taxon>Pleurotaceae</taxon>
        <taxon>Hohenbuehelia</taxon>
    </lineage>
</organism>
<reference evidence="2" key="1">
    <citation type="submission" date="2024-06" db="EMBL/GenBank/DDBJ databases">
        <title>Multi-omics analyses provide insights into the biosynthesis of the anticancer antibiotic pleurotin in Hohenbuehelia grisea.</title>
        <authorList>
            <person name="Weaver J.A."/>
            <person name="Alberti F."/>
        </authorList>
    </citation>
    <scope>NUCLEOTIDE SEQUENCE [LARGE SCALE GENOMIC DNA]</scope>
    <source>
        <strain evidence="2">T-177</strain>
    </source>
</reference>
<accession>A0ABR3IS06</accession>
<name>A0ABR3IS06_9AGAR</name>
<sequence length="464" mass="51281">MDARPSTGSRAIQFRAYVLCPDTLAALALVTTADIQELGILHPVLQNSPRRHSNWETFLRSAASLEGIDGEPRRLFRHLLNALPNSSKGPHKASHQQKHCFIHSLLGDRERPSIKVHIAKHDGNIEEAIRTSLAELGFKLVIRQREPENPKKYRNVVIVEKDSPLPNLNKPHRRGVYTVTPEEGFYFVQPDESVVFISLDKNTDVILELVVLRGVALDAHFSGPLYDWLLQVVDKACNVRRDCRPYHLGKMVQWGMNLGARHCHILGWAKSYCRKLSDSAMETHDKDAIGSMSLFWALSRAYLPTEVIDPIQEYLDESALPSMGTRNVASGAGFTIEVDDVKYEFSTAERAPPEGTATYGYSFPGHTDGSATNWTLSWIVDEWGNETGGNSYVDLSLKVVVLPASGTLIAHRPRGYHATTVAKGKGSGTAGFTVAFTERVAKAYAEFVASKGVGAVIPFSPAEH</sequence>
<dbReference type="Proteomes" id="UP001556367">
    <property type="component" value="Unassembled WGS sequence"/>
</dbReference>
<protein>
    <submittedName>
        <fullName evidence="1">Uncharacterized protein</fullName>
    </submittedName>
</protein>
<dbReference type="EMBL" id="JASNQZ010000015">
    <property type="protein sequence ID" value="KAL0946059.1"/>
    <property type="molecule type" value="Genomic_DNA"/>
</dbReference>
<evidence type="ECO:0000313" key="1">
    <source>
        <dbReference type="EMBL" id="KAL0946059.1"/>
    </source>
</evidence>
<proteinExistence type="predicted"/>
<keyword evidence="2" id="KW-1185">Reference proteome</keyword>
<comment type="caution">
    <text evidence="1">The sequence shown here is derived from an EMBL/GenBank/DDBJ whole genome shotgun (WGS) entry which is preliminary data.</text>
</comment>
<evidence type="ECO:0000313" key="2">
    <source>
        <dbReference type="Proteomes" id="UP001556367"/>
    </source>
</evidence>